<evidence type="ECO:0000256" key="1">
    <source>
        <dbReference type="SAM" id="MobiDB-lite"/>
    </source>
</evidence>
<proteinExistence type="predicted"/>
<dbReference type="AlphaFoldDB" id="A0A9W7ATV1"/>
<comment type="caution">
    <text evidence="2">The sequence shown here is derived from an EMBL/GenBank/DDBJ whole genome shotgun (WGS) entry which is preliminary data.</text>
</comment>
<evidence type="ECO:0000313" key="3">
    <source>
        <dbReference type="Proteomes" id="UP001165122"/>
    </source>
</evidence>
<gene>
    <name evidence="2" type="ORF">TrLO_g7716</name>
</gene>
<dbReference type="Proteomes" id="UP001165122">
    <property type="component" value="Unassembled WGS sequence"/>
</dbReference>
<reference evidence="3" key="1">
    <citation type="journal article" date="2023" name="Commun. Biol.">
        <title>Genome analysis of Parmales, the sister group of diatoms, reveals the evolutionary specialization of diatoms from phago-mixotrophs to photoautotrophs.</title>
        <authorList>
            <person name="Ban H."/>
            <person name="Sato S."/>
            <person name="Yoshikawa S."/>
            <person name="Yamada K."/>
            <person name="Nakamura Y."/>
            <person name="Ichinomiya M."/>
            <person name="Sato N."/>
            <person name="Blanc-Mathieu R."/>
            <person name="Endo H."/>
            <person name="Kuwata A."/>
            <person name="Ogata H."/>
        </authorList>
    </citation>
    <scope>NUCLEOTIDE SEQUENCE [LARGE SCALE GENOMIC DNA]</scope>
    <source>
        <strain evidence="3">NIES 3700</strain>
    </source>
</reference>
<name>A0A9W7ATV1_9STRA</name>
<evidence type="ECO:0000313" key="2">
    <source>
        <dbReference type="EMBL" id="GMH78996.1"/>
    </source>
</evidence>
<sequence length="342" mass="38476">MKKKKPKLQPRHDLPSRPSPRHRQGFPASPQRREHNPQAALARASEKDLIENIDNVSRVDKMDLSAVSLFADLWLLDTYTDKAEHKDTKIHEVWNNLDGTRGLQYNRSVALPGGFSDRLFKVWIMWEMLADEEGRRTFIIAYAPMETYEGTHYEEHVLETGKATIAAITGSSNIKVVPSGDPLVTIKITHIEDDKLVTGLMESVVDGEMEETFEYLKTSREVAAFFWNFGSRANMEISGDAERTFKEDEEGAGGFKKLVKRRQPMSSSHGGHHRDRSFESEMVARVEEGSEVRNEMRDVVVMGGKAQGGRRKSLMGGLGLSLGLVNRKKNDKVTPFGSMRAG</sequence>
<accession>A0A9W7ATV1</accession>
<keyword evidence="3" id="KW-1185">Reference proteome</keyword>
<protein>
    <submittedName>
        <fullName evidence="2">Uncharacterized protein</fullName>
    </submittedName>
</protein>
<dbReference type="EMBL" id="BRXW01000912">
    <property type="protein sequence ID" value="GMH78996.1"/>
    <property type="molecule type" value="Genomic_DNA"/>
</dbReference>
<organism evidence="2 3">
    <name type="scientific">Triparma laevis f. longispina</name>
    <dbReference type="NCBI Taxonomy" id="1714387"/>
    <lineage>
        <taxon>Eukaryota</taxon>
        <taxon>Sar</taxon>
        <taxon>Stramenopiles</taxon>
        <taxon>Ochrophyta</taxon>
        <taxon>Bolidophyceae</taxon>
        <taxon>Parmales</taxon>
        <taxon>Triparmaceae</taxon>
        <taxon>Triparma</taxon>
    </lineage>
</organism>
<feature type="region of interest" description="Disordered" evidence="1">
    <location>
        <begin position="1"/>
        <end position="45"/>
    </location>
</feature>